<feature type="region of interest" description="Disordered" evidence="6">
    <location>
        <begin position="1"/>
        <end position="21"/>
    </location>
</feature>
<evidence type="ECO:0000256" key="2">
    <source>
        <dbReference type="ARBA" id="ARBA00022475"/>
    </source>
</evidence>
<dbReference type="Proteomes" id="UP001448498">
    <property type="component" value="Chromosome 3"/>
</dbReference>
<evidence type="ECO:0000256" key="1">
    <source>
        <dbReference type="ARBA" id="ARBA00004651"/>
    </source>
</evidence>
<keyword evidence="5 7" id="KW-0472">Membrane</keyword>
<feature type="transmembrane region" description="Helical" evidence="7">
    <location>
        <begin position="163"/>
        <end position="184"/>
    </location>
</feature>
<evidence type="ECO:0000256" key="3">
    <source>
        <dbReference type="ARBA" id="ARBA00022692"/>
    </source>
</evidence>
<organism evidence="8 9">
    <name type="scientific">Burkholderia arboris</name>
    <dbReference type="NCBI Taxonomy" id="488730"/>
    <lineage>
        <taxon>Bacteria</taxon>
        <taxon>Pseudomonadati</taxon>
        <taxon>Pseudomonadota</taxon>
        <taxon>Betaproteobacteria</taxon>
        <taxon>Burkholderiales</taxon>
        <taxon>Burkholderiaceae</taxon>
        <taxon>Burkholderia</taxon>
        <taxon>Burkholderia cepacia complex</taxon>
    </lineage>
</organism>
<evidence type="ECO:0000256" key="7">
    <source>
        <dbReference type="SAM" id="Phobius"/>
    </source>
</evidence>
<keyword evidence="4 7" id="KW-1133">Transmembrane helix</keyword>
<protein>
    <submittedName>
        <fullName evidence="8">LysE family transporter</fullName>
    </submittedName>
</protein>
<keyword evidence="2" id="KW-1003">Cell membrane</keyword>
<feature type="transmembrane region" description="Helical" evidence="7">
    <location>
        <begin position="43"/>
        <end position="62"/>
    </location>
</feature>
<evidence type="ECO:0000256" key="5">
    <source>
        <dbReference type="ARBA" id="ARBA00023136"/>
    </source>
</evidence>
<evidence type="ECO:0000313" key="9">
    <source>
        <dbReference type="Proteomes" id="UP001448498"/>
    </source>
</evidence>
<dbReference type="Pfam" id="PF01810">
    <property type="entry name" value="LysE"/>
    <property type="match status" value="1"/>
</dbReference>
<evidence type="ECO:0000256" key="4">
    <source>
        <dbReference type="ARBA" id="ARBA00022989"/>
    </source>
</evidence>
<dbReference type="PANTHER" id="PTHR30086:SF20">
    <property type="entry name" value="ARGININE EXPORTER PROTEIN ARGO-RELATED"/>
    <property type="match status" value="1"/>
</dbReference>
<feature type="transmembrane region" description="Helical" evidence="7">
    <location>
        <begin position="190"/>
        <end position="215"/>
    </location>
</feature>
<keyword evidence="3 7" id="KW-0812">Transmembrane</keyword>
<comment type="subcellular location">
    <subcellularLocation>
        <location evidence="1">Cell membrane</location>
        <topology evidence="1">Multi-pass membrane protein</topology>
    </subcellularLocation>
</comment>
<dbReference type="EMBL" id="CP109822">
    <property type="protein sequence ID" value="XAE52361.1"/>
    <property type="molecule type" value="Genomic_DNA"/>
</dbReference>
<gene>
    <name evidence="8" type="ORF">OHZ10_22785</name>
</gene>
<feature type="transmembrane region" description="Helical" evidence="7">
    <location>
        <begin position="83"/>
        <end position="107"/>
    </location>
</feature>
<dbReference type="PIRSF" id="PIRSF006324">
    <property type="entry name" value="LeuE"/>
    <property type="match status" value="1"/>
</dbReference>
<sequence>MSAARRSAQRAGTSYYPQSDTHRKSACQIGSVFFLLDEFTRTAMSYLPQLAAVGGVMLLACVSPGPDLIAVSSHALGNRRAGLLAALGIASSHAVWAAMAIFGLGLIVAKLAWLYEAIRIAGAAYLIYLGIKTLSGLRQSAQQAESASQPVVRGGVHAYRKGLLVGLTNPKAAAFFGSLFVTLLPAHAPAWVHGATLAVVVAVSLTWFCTVAVLFSTNRVQTGYAKLRKPIDAVMGTILLGLGAKLALDR</sequence>
<proteinExistence type="predicted"/>
<reference evidence="8 9" key="1">
    <citation type="submission" date="2022-10" db="EMBL/GenBank/DDBJ databases">
        <title>Genomic of Burkholderia cepacia PN-1.</title>
        <authorList>
            <person name="Yang Y."/>
            <person name="Guan H."/>
            <person name="Huang J."/>
        </authorList>
    </citation>
    <scope>NUCLEOTIDE SEQUENCE [LARGE SCALE GENOMIC DNA]</scope>
    <source>
        <strain evidence="8 9">PN-1</strain>
    </source>
</reference>
<keyword evidence="9" id="KW-1185">Reference proteome</keyword>
<evidence type="ECO:0000313" key="8">
    <source>
        <dbReference type="EMBL" id="XAE52361.1"/>
    </source>
</evidence>
<accession>A0ABZ3DV41</accession>
<feature type="compositionally biased region" description="Polar residues" evidence="6">
    <location>
        <begin position="10"/>
        <end position="19"/>
    </location>
</feature>
<evidence type="ECO:0000256" key="6">
    <source>
        <dbReference type="SAM" id="MobiDB-lite"/>
    </source>
</evidence>
<dbReference type="InterPro" id="IPR001123">
    <property type="entry name" value="LeuE-type"/>
</dbReference>
<name>A0ABZ3DV41_9BURK</name>
<dbReference type="PANTHER" id="PTHR30086">
    <property type="entry name" value="ARGININE EXPORTER PROTEIN ARGO"/>
    <property type="match status" value="1"/>
</dbReference>